<dbReference type="EMBL" id="SLUI01000007">
    <property type="protein sequence ID" value="TCL36846.1"/>
    <property type="molecule type" value="Genomic_DNA"/>
</dbReference>
<dbReference type="AlphaFoldDB" id="A0A4R1PWK6"/>
<keyword evidence="1" id="KW-0812">Transmembrane</keyword>
<feature type="domain" description="Sporulation membrane protein YtrI C-terminal" evidence="2">
    <location>
        <begin position="77"/>
        <end position="147"/>
    </location>
</feature>
<feature type="transmembrane region" description="Helical" evidence="1">
    <location>
        <begin position="7"/>
        <end position="29"/>
    </location>
</feature>
<dbReference type="Pfam" id="PF26347">
    <property type="entry name" value="YtrI_sporulation"/>
    <property type="match status" value="1"/>
</dbReference>
<reference evidence="3 4" key="1">
    <citation type="submission" date="2019-03" db="EMBL/GenBank/DDBJ databases">
        <title>Genomic Encyclopedia of Type Strains, Phase IV (KMG-IV): sequencing the most valuable type-strain genomes for metagenomic binning, comparative biology and taxonomic classification.</title>
        <authorList>
            <person name="Goeker M."/>
        </authorList>
    </citation>
    <scope>NUCLEOTIDE SEQUENCE [LARGE SCALE GENOMIC DNA]</scope>
    <source>
        <strain evidence="3 4">DSM 15969</strain>
    </source>
</reference>
<evidence type="ECO:0000313" key="3">
    <source>
        <dbReference type="EMBL" id="TCL36846.1"/>
    </source>
</evidence>
<organism evidence="3 4">
    <name type="scientific">Anaerospora hongkongensis</name>
    <dbReference type="NCBI Taxonomy" id="244830"/>
    <lineage>
        <taxon>Bacteria</taxon>
        <taxon>Bacillati</taxon>
        <taxon>Bacillota</taxon>
        <taxon>Negativicutes</taxon>
        <taxon>Selenomonadales</taxon>
        <taxon>Sporomusaceae</taxon>
        <taxon>Anaerospora</taxon>
    </lineage>
</organism>
<dbReference type="OrthoDB" id="1787211at2"/>
<evidence type="ECO:0000259" key="2">
    <source>
        <dbReference type="Pfam" id="PF26347"/>
    </source>
</evidence>
<protein>
    <recommendedName>
        <fullName evidence="2">Sporulation membrane protein YtrI C-terminal domain-containing protein</fullName>
    </recommendedName>
</protein>
<keyword evidence="1" id="KW-1133">Transmembrane helix</keyword>
<evidence type="ECO:0000313" key="4">
    <source>
        <dbReference type="Proteomes" id="UP000295063"/>
    </source>
</evidence>
<name>A0A4R1PWK6_9FIRM</name>
<dbReference type="Proteomes" id="UP000295063">
    <property type="component" value="Unassembled WGS sequence"/>
</dbReference>
<accession>A0A4R1PWK6</accession>
<keyword evidence="4" id="KW-1185">Reference proteome</keyword>
<dbReference type="InterPro" id="IPR058620">
    <property type="entry name" value="YtrI_C"/>
</dbReference>
<gene>
    <name evidence="3" type="ORF">EV210_107110</name>
</gene>
<dbReference type="RefSeq" id="WP_132080395.1">
    <property type="nucleotide sequence ID" value="NZ_SLUI01000007.1"/>
</dbReference>
<evidence type="ECO:0000256" key="1">
    <source>
        <dbReference type="SAM" id="Phobius"/>
    </source>
</evidence>
<proteinExistence type="predicted"/>
<comment type="caution">
    <text evidence="3">The sequence shown here is derived from an EMBL/GenBank/DDBJ whole genome shotgun (WGS) entry which is preliminary data.</text>
</comment>
<sequence length="152" mass="17147">MANRKSYFIFLLTGFLGGLCAGAILVTAYTGHELDTAYQHIHALQTAVKEKDALLEKLEVSSKKKATVIKKIEVDLQLTGDQADKDALMIHVKEQYYPLFGKEVTNLNPDLLTAVIDNRVIRLEDRDFRLSVRKMVISDTLKIWVTAVLLSR</sequence>
<keyword evidence="1" id="KW-0472">Membrane</keyword>